<proteinExistence type="predicted"/>
<dbReference type="InterPro" id="IPR003593">
    <property type="entry name" value="AAA+_ATPase"/>
</dbReference>
<dbReference type="PANTHER" id="PTHR42939:SF3">
    <property type="entry name" value="ABC TRANSPORTER ATP-BINDING COMPONENT"/>
    <property type="match status" value="1"/>
</dbReference>
<gene>
    <name evidence="5" type="ORF">DWW32_09635</name>
</gene>
<dbReference type="GO" id="GO:0016887">
    <property type="term" value="F:ATP hydrolysis activity"/>
    <property type="evidence" value="ECO:0007669"/>
    <property type="project" value="InterPro"/>
</dbReference>
<dbReference type="SMART" id="SM00382">
    <property type="entry name" value="AAA"/>
    <property type="match status" value="1"/>
</dbReference>
<dbReference type="InterPro" id="IPR027417">
    <property type="entry name" value="P-loop_NTPase"/>
</dbReference>
<comment type="caution">
    <text evidence="5">The sequence shown here is derived from an EMBL/GenBank/DDBJ whole genome shotgun (WGS) entry which is preliminary data.</text>
</comment>
<sequence>MRFVKTYNDFKLDCKLELKPGTITALIGRNGSGKTTLFKLYLGLIEDDDKHTNQVNKEEIGVVWNDSSFSLVLNVLEIKKILMYSYKHFDCDYFDSMLSRFELDPKKPLKEYSTGMLSKLKIIIATSLHAKTLLLDEPTSGLDVIARNEVLDLLRDYMEQNEETSILISSHIASDLEGLCDEFYFIEKGKIILQEQDLESYALLKGVDETVDLSYALKKIGSTYLTNERAFYVENYPNLVIEKAHIDDLMEYMIKGETV</sequence>
<keyword evidence="2" id="KW-0547">Nucleotide-binding</keyword>
<name>A0A395W9E9_9FIRM</name>
<dbReference type="GO" id="GO:0005524">
    <property type="term" value="F:ATP binding"/>
    <property type="evidence" value="ECO:0007669"/>
    <property type="project" value="UniProtKB-KW"/>
</dbReference>
<dbReference type="InterPro" id="IPR051782">
    <property type="entry name" value="ABC_Transporter_VariousFunc"/>
</dbReference>
<evidence type="ECO:0000313" key="6">
    <source>
        <dbReference type="Proteomes" id="UP000265489"/>
    </source>
</evidence>
<dbReference type="AlphaFoldDB" id="A0A395W9E9"/>
<evidence type="ECO:0000256" key="2">
    <source>
        <dbReference type="ARBA" id="ARBA00022741"/>
    </source>
</evidence>
<dbReference type="RefSeq" id="WP_118325617.1">
    <property type="nucleotide sequence ID" value="NZ_CATXNH010000017.1"/>
</dbReference>
<dbReference type="Gene3D" id="3.40.50.300">
    <property type="entry name" value="P-loop containing nucleotide triphosphate hydrolases"/>
    <property type="match status" value="1"/>
</dbReference>
<dbReference type="InterPro" id="IPR003439">
    <property type="entry name" value="ABC_transporter-like_ATP-bd"/>
</dbReference>
<keyword evidence="1" id="KW-0813">Transport</keyword>
<evidence type="ECO:0000256" key="1">
    <source>
        <dbReference type="ARBA" id="ARBA00022448"/>
    </source>
</evidence>
<dbReference type="Proteomes" id="UP000265489">
    <property type="component" value="Unassembled WGS sequence"/>
</dbReference>
<dbReference type="Pfam" id="PF00005">
    <property type="entry name" value="ABC_tran"/>
    <property type="match status" value="1"/>
</dbReference>
<dbReference type="EMBL" id="QRYQ01000020">
    <property type="protein sequence ID" value="RGU90054.1"/>
    <property type="molecule type" value="Genomic_DNA"/>
</dbReference>
<evidence type="ECO:0000256" key="3">
    <source>
        <dbReference type="ARBA" id="ARBA00022840"/>
    </source>
</evidence>
<reference evidence="5 6" key="1">
    <citation type="submission" date="2018-08" db="EMBL/GenBank/DDBJ databases">
        <title>A genome reference for cultivated species of the human gut microbiota.</title>
        <authorList>
            <person name="Zou Y."/>
            <person name="Xue W."/>
            <person name="Luo G."/>
        </authorList>
    </citation>
    <scope>NUCLEOTIDE SEQUENCE [LARGE SCALE GENOMIC DNA]</scope>
    <source>
        <strain evidence="5 6">AF15-20</strain>
    </source>
</reference>
<dbReference type="GeneID" id="66580206"/>
<organism evidence="5 6">
    <name type="scientific">Holdemanella biformis</name>
    <dbReference type="NCBI Taxonomy" id="1735"/>
    <lineage>
        <taxon>Bacteria</taxon>
        <taxon>Bacillati</taxon>
        <taxon>Bacillota</taxon>
        <taxon>Erysipelotrichia</taxon>
        <taxon>Erysipelotrichales</taxon>
        <taxon>Erysipelotrichaceae</taxon>
        <taxon>Holdemanella</taxon>
    </lineage>
</organism>
<protein>
    <submittedName>
        <fullName evidence="5">ABC transporter ATP-binding protein</fullName>
    </submittedName>
</protein>
<evidence type="ECO:0000313" key="5">
    <source>
        <dbReference type="EMBL" id="RGU90054.1"/>
    </source>
</evidence>
<dbReference type="PROSITE" id="PS50893">
    <property type="entry name" value="ABC_TRANSPORTER_2"/>
    <property type="match status" value="1"/>
</dbReference>
<keyword evidence="3 5" id="KW-0067">ATP-binding</keyword>
<dbReference type="SUPFAM" id="SSF52540">
    <property type="entry name" value="P-loop containing nucleoside triphosphate hydrolases"/>
    <property type="match status" value="1"/>
</dbReference>
<feature type="domain" description="ABC transporter" evidence="4">
    <location>
        <begin position="4"/>
        <end position="213"/>
    </location>
</feature>
<accession>A0A395W9E9</accession>
<evidence type="ECO:0000259" key="4">
    <source>
        <dbReference type="PROSITE" id="PS50893"/>
    </source>
</evidence>
<dbReference type="PANTHER" id="PTHR42939">
    <property type="entry name" value="ABC TRANSPORTER ATP-BINDING PROTEIN ALBC-RELATED"/>
    <property type="match status" value="1"/>
</dbReference>